<keyword evidence="3" id="KW-0520">NAD</keyword>
<dbReference type="PANTHER" id="PTHR43580">
    <property type="entry name" value="OXIDOREDUCTASE GLYR1-RELATED"/>
    <property type="match status" value="1"/>
</dbReference>
<dbReference type="GO" id="GO:0016491">
    <property type="term" value="F:oxidoreductase activity"/>
    <property type="evidence" value="ECO:0007669"/>
    <property type="project" value="UniProtKB-KW"/>
</dbReference>
<dbReference type="AlphaFoldDB" id="A0AAW6TAS0"/>
<dbReference type="Proteomes" id="UP001321506">
    <property type="component" value="Unassembled WGS sequence"/>
</dbReference>
<sequence>MIGGRIGIVGLGAMGGGVARFLFESGRDTIEYDALESTRARARDAGRPVAASISELCTAADWVFLFLPGPTEVRQAVDAILAADGTVRGVLDFTTSDPTVSRSVAAELAASGIDYADAGVLGNPPLARTGSLLLLLGCPQGSDLAAVAELVSKRCFFLGETGAGHAAKLAANELFTAQVAAMAEAMTLLHRLGVDQEVFLDALGATGGRGVGLADIGRTMLQPPEEAGFALRLAAKDLALLSVLNEQAEAGLAVAPALAGLFARAAKHDPDADYTAVYGELRRSAGAVPAEA</sequence>
<comment type="caution">
    <text evidence="7">The sequence shown here is derived from an EMBL/GenBank/DDBJ whole genome shotgun (WGS) entry which is preliminary data.</text>
</comment>
<dbReference type="InterPro" id="IPR015815">
    <property type="entry name" value="HIBADH-related"/>
</dbReference>
<evidence type="ECO:0000313" key="7">
    <source>
        <dbReference type="EMBL" id="MDI2098667.1"/>
    </source>
</evidence>
<dbReference type="Pfam" id="PF03446">
    <property type="entry name" value="NAD_binding_2"/>
    <property type="match status" value="1"/>
</dbReference>
<dbReference type="PIRSF" id="PIRSF000103">
    <property type="entry name" value="HIBADH"/>
    <property type="match status" value="1"/>
</dbReference>
<dbReference type="InterPro" id="IPR036291">
    <property type="entry name" value="NAD(P)-bd_dom_sf"/>
</dbReference>
<evidence type="ECO:0000256" key="3">
    <source>
        <dbReference type="ARBA" id="ARBA00023027"/>
    </source>
</evidence>
<reference evidence="7 8" key="1">
    <citation type="submission" date="2023-04" db="EMBL/GenBank/DDBJ databases">
        <title>Klugiella caeni sp. nov. isolated from the sludge of biochemical tank.</title>
        <authorList>
            <person name="Geng K."/>
        </authorList>
    </citation>
    <scope>NUCLEOTIDE SEQUENCE [LARGE SCALE GENOMIC DNA]</scope>
    <source>
        <strain evidence="7 8">YN-L-19</strain>
    </source>
</reference>
<dbReference type="InterPro" id="IPR013328">
    <property type="entry name" value="6PGD_dom2"/>
</dbReference>
<evidence type="ECO:0000256" key="1">
    <source>
        <dbReference type="ARBA" id="ARBA00009080"/>
    </source>
</evidence>
<comment type="similarity">
    <text evidence="1">Belongs to the HIBADH-related family.</text>
</comment>
<dbReference type="Gene3D" id="3.40.50.720">
    <property type="entry name" value="NAD(P)-binding Rossmann-like Domain"/>
    <property type="match status" value="1"/>
</dbReference>
<dbReference type="Gene3D" id="1.10.1040.10">
    <property type="entry name" value="N-(1-d-carboxylethyl)-l-norvaline Dehydrogenase, domain 2"/>
    <property type="match status" value="1"/>
</dbReference>
<dbReference type="SUPFAM" id="SSF51735">
    <property type="entry name" value="NAD(P)-binding Rossmann-fold domains"/>
    <property type="match status" value="1"/>
</dbReference>
<dbReference type="InterPro" id="IPR029154">
    <property type="entry name" value="HIBADH-like_NADP-bd"/>
</dbReference>
<accession>A0AAW6TAS0</accession>
<organism evidence="7 8">
    <name type="scientific">Ruicaihuangia caeni</name>
    <dbReference type="NCBI Taxonomy" id="3042517"/>
    <lineage>
        <taxon>Bacteria</taxon>
        <taxon>Bacillati</taxon>
        <taxon>Actinomycetota</taxon>
        <taxon>Actinomycetes</taxon>
        <taxon>Micrococcales</taxon>
        <taxon>Microbacteriaceae</taxon>
        <taxon>Ruicaihuangia</taxon>
    </lineage>
</organism>
<dbReference type="PANTHER" id="PTHR43580:SF2">
    <property type="entry name" value="CYTOKINE-LIKE NUCLEAR FACTOR N-PAC"/>
    <property type="match status" value="1"/>
</dbReference>
<dbReference type="EC" id="1.1.-.-" evidence="7"/>
<feature type="domain" description="6-phosphogluconate dehydrogenase NADP-binding" evidence="5">
    <location>
        <begin position="5"/>
        <end position="141"/>
    </location>
</feature>
<dbReference type="SUPFAM" id="SSF48179">
    <property type="entry name" value="6-phosphogluconate dehydrogenase C-terminal domain-like"/>
    <property type="match status" value="1"/>
</dbReference>
<evidence type="ECO:0000313" key="8">
    <source>
        <dbReference type="Proteomes" id="UP001321506"/>
    </source>
</evidence>
<feature type="active site" evidence="4">
    <location>
        <position position="168"/>
    </location>
</feature>
<evidence type="ECO:0000259" key="5">
    <source>
        <dbReference type="Pfam" id="PF03446"/>
    </source>
</evidence>
<protein>
    <submittedName>
        <fullName evidence="7">NAD(P)-dependent oxidoreductase</fullName>
        <ecNumber evidence="7">1.1.-.-</ecNumber>
    </submittedName>
</protein>
<evidence type="ECO:0000259" key="6">
    <source>
        <dbReference type="Pfam" id="PF14833"/>
    </source>
</evidence>
<dbReference type="InterPro" id="IPR006115">
    <property type="entry name" value="6PGDH_NADP-bd"/>
</dbReference>
<gene>
    <name evidence="7" type="ORF">QF206_06775</name>
</gene>
<dbReference type="Pfam" id="PF14833">
    <property type="entry name" value="NAD_binding_11"/>
    <property type="match status" value="1"/>
</dbReference>
<proteinExistence type="inferred from homology"/>
<evidence type="ECO:0000256" key="4">
    <source>
        <dbReference type="PIRSR" id="PIRSR000103-1"/>
    </source>
</evidence>
<dbReference type="InterPro" id="IPR008927">
    <property type="entry name" value="6-PGluconate_DH-like_C_sf"/>
</dbReference>
<dbReference type="InterPro" id="IPR051265">
    <property type="entry name" value="HIBADH-related_NP60_sf"/>
</dbReference>
<feature type="domain" description="3-hydroxyisobutyrate dehydrogenase-like NAD-binding" evidence="6">
    <location>
        <begin position="162"/>
        <end position="278"/>
    </location>
</feature>
<dbReference type="EMBL" id="JASATX010000002">
    <property type="protein sequence ID" value="MDI2098667.1"/>
    <property type="molecule type" value="Genomic_DNA"/>
</dbReference>
<dbReference type="GO" id="GO:0050661">
    <property type="term" value="F:NADP binding"/>
    <property type="evidence" value="ECO:0007669"/>
    <property type="project" value="InterPro"/>
</dbReference>
<keyword evidence="8" id="KW-1185">Reference proteome</keyword>
<name>A0AAW6TAS0_9MICO</name>
<dbReference type="GO" id="GO:0051287">
    <property type="term" value="F:NAD binding"/>
    <property type="evidence" value="ECO:0007669"/>
    <property type="project" value="InterPro"/>
</dbReference>
<keyword evidence="2 7" id="KW-0560">Oxidoreductase</keyword>
<evidence type="ECO:0000256" key="2">
    <source>
        <dbReference type="ARBA" id="ARBA00023002"/>
    </source>
</evidence>
<dbReference type="RefSeq" id="WP_281488446.1">
    <property type="nucleotide sequence ID" value="NZ_JASATX010000002.1"/>
</dbReference>